<protein>
    <submittedName>
        <fullName evidence="2">Uncharacterized protein</fullName>
    </submittedName>
</protein>
<feature type="non-terminal residue" evidence="2">
    <location>
        <position position="1"/>
    </location>
</feature>
<accession>A0A815XF73</accession>
<feature type="compositionally biased region" description="Polar residues" evidence="1">
    <location>
        <begin position="16"/>
        <end position="31"/>
    </location>
</feature>
<evidence type="ECO:0000256" key="1">
    <source>
        <dbReference type="SAM" id="MobiDB-lite"/>
    </source>
</evidence>
<evidence type="ECO:0000313" key="2">
    <source>
        <dbReference type="EMBL" id="CAF1556765.1"/>
    </source>
</evidence>
<sequence>KAYLFLCVDVGTRDNNQSETMKSQTTGSTGQHAKVQEQSDSEDELVEETPQTSGLYLFLDKTKEVKECVNNVLSYGREHGVLMTGVQLKTLLDVQNVEITKDRACALVELISNNVVVVNNPHFVAPTAQNS</sequence>
<comment type="caution">
    <text evidence="2">The sequence shown here is derived from an EMBL/GenBank/DDBJ whole genome shotgun (WGS) entry which is preliminary data.</text>
</comment>
<feature type="region of interest" description="Disordered" evidence="1">
    <location>
        <begin position="16"/>
        <end position="49"/>
    </location>
</feature>
<dbReference type="OrthoDB" id="10064419at2759"/>
<gene>
    <name evidence="2" type="ORF">EDS130_LOCUS46351</name>
</gene>
<reference evidence="2" key="1">
    <citation type="submission" date="2021-02" db="EMBL/GenBank/DDBJ databases">
        <authorList>
            <person name="Nowell W R."/>
        </authorList>
    </citation>
    <scope>NUCLEOTIDE SEQUENCE</scope>
</reference>
<dbReference type="EMBL" id="CAJNOJ010002007">
    <property type="protein sequence ID" value="CAF1556765.1"/>
    <property type="molecule type" value="Genomic_DNA"/>
</dbReference>
<organism evidence="2 3">
    <name type="scientific">Adineta ricciae</name>
    <name type="common">Rotifer</name>
    <dbReference type="NCBI Taxonomy" id="249248"/>
    <lineage>
        <taxon>Eukaryota</taxon>
        <taxon>Metazoa</taxon>
        <taxon>Spiralia</taxon>
        <taxon>Gnathifera</taxon>
        <taxon>Rotifera</taxon>
        <taxon>Eurotatoria</taxon>
        <taxon>Bdelloidea</taxon>
        <taxon>Adinetida</taxon>
        <taxon>Adinetidae</taxon>
        <taxon>Adineta</taxon>
    </lineage>
</organism>
<proteinExistence type="predicted"/>
<dbReference type="AlphaFoldDB" id="A0A815XF73"/>
<name>A0A815XF73_ADIRI</name>
<dbReference type="Proteomes" id="UP000663852">
    <property type="component" value="Unassembled WGS sequence"/>
</dbReference>
<evidence type="ECO:0000313" key="3">
    <source>
        <dbReference type="Proteomes" id="UP000663852"/>
    </source>
</evidence>